<dbReference type="RefSeq" id="WP_064482851.1">
    <property type="nucleotide sequence ID" value="NZ_CP015641.1"/>
</dbReference>
<evidence type="ECO:0000313" key="8">
    <source>
        <dbReference type="Proteomes" id="UP000077787"/>
    </source>
</evidence>
<dbReference type="EMBL" id="CP015641">
    <property type="protein sequence ID" value="ANF28159.1"/>
    <property type="molecule type" value="Genomic_DNA"/>
</dbReference>
<keyword evidence="3 4" id="KW-0408">Iron</keyword>
<organism evidence="7 8">
    <name type="scientific">Stutzerimonas stutzeri</name>
    <name type="common">Pseudomonas stutzeri</name>
    <dbReference type="NCBI Taxonomy" id="316"/>
    <lineage>
        <taxon>Bacteria</taxon>
        <taxon>Pseudomonadati</taxon>
        <taxon>Pseudomonadota</taxon>
        <taxon>Gammaproteobacteria</taxon>
        <taxon>Pseudomonadales</taxon>
        <taxon>Pseudomonadaceae</taxon>
        <taxon>Stutzerimonas</taxon>
    </lineage>
</organism>
<keyword evidence="2 4" id="KW-0479">Metal-binding</keyword>
<sequence length="222" mass="23685">MLKTLTTLLLAALALILAATAVVYFGVVNVAADVPHSGPIRALLETARQRSVAVRAEAIEVPELSDAELIRSGAGNYEAMCVACHLAPGSGPTELSENLNPAPPNLADANRKRDPAEDFWTIKHGIKATGMPAWGQSMDDRYIWELVALLEQLPALTAMEYKTLVATSNGHHHGGGETHMPSGAPGATADHHGDMRSAEDHHRAMEAKPDIHRHADGSDHAH</sequence>
<evidence type="ECO:0000256" key="2">
    <source>
        <dbReference type="ARBA" id="ARBA00022723"/>
    </source>
</evidence>
<dbReference type="InterPro" id="IPR009056">
    <property type="entry name" value="Cyt_c-like_dom"/>
</dbReference>
<accession>A0A172WXP9</accession>
<protein>
    <submittedName>
        <fullName evidence="7">Cytochrome C</fullName>
    </submittedName>
</protein>
<reference evidence="7 8" key="1">
    <citation type="submission" date="2016-05" db="EMBL/GenBank/DDBJ databases">
        <title>Genome sequence of Pseudomonas stutzeri 273 and identification of the exopolysaccharide biosynthesis locus.</title>
        <authorList>
            <person name="Wu S."/>
            <person name="Sun C."/>
        </authorList>
    </citation>
    <scope>NUCLEOTIDE SEQUENCE [LARGE SCALE GENOMIC DNA]</scope>
    <source>
        <strain evidence="7 8">273</strain>
    </source>
</reference>
<dbReference type="Gene3D" id="1.10.760.10">
    <property type="entry name" value="Cytochrome c-like domain"/>
    <property type="match status" value="1"/>
</dbReference>
<evidence type="ECO:0000256" key="4">
    <source>
        <dbReference type="PROSITE-ProRule" id="PRU00433"/>
    </source>
</evidence>
<dbReference type="AlphaFoldDB" id="A0A172WXP9"/>
<dbReference type="GO" id="GO:0046872">
    <property type="term" value="F:metal ion binding"/>
    <property type="evidence" value="ECO:0007669"/>
    <property type="project" value="UniProtKB-KW"/>
</dbReference>
<dbReference type="InterPro" id="IPR036909">
    <property type="entry name" value="Cyt_c-like_dom_sf"/>
</dbReference>
<dbReference type="Pfam" id="PF13442">
    <property type="entry name" value="Cytochrome_CBB3"/>
    <property type="match status" value="1"/>
</dbReference>
<dbReference type="PROSITE" id="PS51007">
    <property type="entry name" value="CYTC"/>
    <property type="match status" value="1"/>
</dbReference>
<dbReference type="Proteomes" id="UP000077787">
    <property type="component" value="Chromosome"/>
</dbReference>
<feature type="domain" description="Cytochrome c" evidence="6">
    <location>
        <begin position="68"/>
        <end position="154"/>
    </location>
</feature>
<dbReference type="GO" id="GO:0009055">
    <property type="term" value="F:electron transfer activity"/>
    <property type="evidence" value="ECO:0007669"/>
    <property type="project" value="InterPro"/>
</dbReference>
<evidence type="ECO:0000256" key="1">
    <source>
        <dbReference type="ARBA" id="ARBA00022617"/>
    </source>
</evidence>
<evidence type="ECO:0000313" key="7">
    <source>
        <dbReference type="EMBL" id="ANF28159.1"/>
    </source>
</evidence>
<evidence type="ECO:0000256" key="5">
    <source>
        <dbReference type="SAM" id="MobiDB-lite"/>
    </source>
</evidence>
<gene>
    <name evidence="7" type="ORF">PS273GM_23160</name>
</gene>
<keyword evidence="1 4" id="KW-0349">Heme</keyword>
<dbReference type="OrthoDB" id="9765171at2"/>
<evidence type="ECO:0000259" key="6">
    <source>
        <dbReference type="PROSITE" id="PS51007"/>
    </source>
</evidence>
<proteinExistence type="predicted"/>
<evidence type="ECO:0000256" key="3">
    <source>
        <dbReference type="ARBA" id="ARBA00023004"/>
    </source>
</evidence>
<dbReference type="GO" id="GO:0020037">
    <property type="term" value="F:heme binding"/>
    <property type="evidence" value="ECO:0007669"/>
    <property type="project" value="InterPro"/>
</dbReference>
<feature type="region of interest" description="Disordered" evidence="5">
    <location>
        <begin position="169"/>
        <end position="203"/>
    </location>
</feature>
<feature type="compositionally biased region" description="Basic and acidic residues" evidence="5">
    <location>
        <begin position="189"/>
        <end position="203"/>
    </location>
</feature>
<name>A0A172WXP9_STUST</name>
<dbReference type="SUPFAM" id="SSF46626">
    <property type="entry name" value="Cytochrome c"/>
    <property type="match status" value="1"/>
</dbReference>